<proteinExistence type="predicted"/>
<evidence type="ECO:0000313" key="1">
    <source>
        <dbReference type="EMBL" id="TGV01967.1"/>
    </source>
</evidence>
<sequence length="77" mass="9034">MTYEKPIDRFCSIFGHNYLHVDKINKETSELICKSCNNRFISTNSGNIINLSVYKEMSHFPNYLKRRRASRLSKTSS</sequence>
<name>A0A4S1DV75_9FLAO</name>
<evidence type="ECO:0000313" key="2">
    <source>
        <dbReference type="Proteomes" id="UP000307602"/>
    </source>
</evidence>
<reference evidence="1 2" key="1">
    <citation type="submission" date="2019-04" db="EMBL/GenBank/DDBJ databases">
        <authorList>
            <person name="Liu A."/>
        </authorList>
    </citation>
    <scope>NUCLEOTIDE SEQUENCE [LARGE SCALE GENOMIC DNA]</scope>
    <source>
        <strain evidence="1 2">RZ03</strain>
    </source>
</reference>
<accession>A0A4S1DV75</accession>
<dbReference type="RefSeq" id="WP_135877691.1">
    <property type="nucleotide sequence ID" value="NZ_SRSO01000018.1"/>
</dbReference>
<dbReference type="AlphaFoldDB" id="A0A4S1DV75"/>
<dbReference type="OrthoDB" id="1447587at2"/>
<protein>
    <submittedName>
        <fullName evidence="1">Uncharacterized protein</fullName>
    </submittedName>
</protein>
<dbReference type="Proteomes" id="UP000307602">
    <property type="component" value="Unassembled WGS sequence"/>
</dbReference>
<dbReference type="EMBL" id="SRSO01000018">
    <property type="protein sequence ID" value="TGV01967.1"/>
    <property type="molecule type" value="Genomic_DNA"/>
</dbReference>
<comment type="caution">
    <text evidence="1">The sequence shown here is derived from an EMBL/GenBank/DDBJ whole genome shotgun (WGS) entry which is preliminary data.</text>
</comment>
<gene>
    <name evidence="1" type="ORF">EM932_13350</name>
</gene>
<keyword evidence="2" id="KW-1185">Reference proteome</keyword>
<organism evidence="1 2">
    <name type="scientific">Flavivirga rizhaonensis</name>
    <dbReference type="NCBI Taxonomy" id="2559571"/>
    <lineage>
        <taxon>Bacteria</taxon>
        <taxon>Pseudomonadati</taxon>
        <taxon>Bacteroidota</taxon>
        <taxon>Flavobacteriia</taxon>
        <taxon>Flavobacteriales</taxon>
        <taxon>Flavobacteriaceae</taxon>
        <taxon>Flavivirga</taxon>
    </lineage>
</organism>